<name>A0ABM3M263_BICAN</name>
<dbReference type="PRINTS" id="PR00756">
    <property type="entry name" value="ALADIPTASE"/>
</dbReference>
<dbReference type="InterPro" id="IPR050344">
    <property type="entry name" value="Peptidase_M1_aminopeptidases"/>
</dbReference>
<evidence type="ECO:0000313" key="16">
    <source>
        <dbReference type="RefSeq" id="XP_052745060.1"/>
    </source>
</evidence>
<evidence type="ECO:0000256" key="6">
    <source>
        <dbReference type="ARBA" id="ARBA00022801"/>
    </source>
</evidence>
<dbReference type="CDD" id="cd09601">
    <property type="entry name" value="M1_APN-Q_like"/>
    <property type="match status" value="1"/>
</dbReference>
<evidence type="ECO:0000256" key="7">
    <source>
        <dbReference type="ARBA" id="ARBA00022833"/>
    </source>
</evidence>
<evidence type="ECO:0000256" key="9">
    <source>
        <dbReference type="ARBA" id="ARBA00023288"/>
    </source>
</evidence>
<dbReference type="InterPro" id="IPR027268">
    <property type="entry name" value="Peptidase_M4/M1_CTD_sf"/>
</dbReference>
<keyword evidence="11" id="KW-0732">Signal</keyword>
<dbReference type="GO" id="GO:0004177">
    <property type="term" value="F:aminopeptidase activity"/>
    <property type="evidence" value="ECO:0007669"/>
    <property type="project" value="UniProtKB-KW"/>
</dbReference>
<keyword evidence="9" id="KW-0449">Lipoprotein</keyword>
<evidence type="ECO:0000313" key="15">
    <source>
        <dbReference type="Proteomes" id="UP001652582"/>
    </source>
</evidence>
<evidence type="ECO:0000256" key="2">
    <source>
        <dbReference type="ARBA" id="ARBA00010136"/>
    </source>
</evidence>
<feature type="domain" description="ERAP1-like C-terminal" evidence="13">
    <location>
        <begin position="578"/>
        <end position="908"/>
    </location>
</feature>
<proteinExistence type="inferred from homology"/>
<dbReference type="Gene3D" id="1.25.50.20">
    <property type="match status" value="1"/>
</dbReference>
<protein>
    <recommendedName>
        <fullName evidence="10">Aminopeptidase</fullName>
        <ecNumber evidence="10">3.4.11.-</ecNumber>
    </recommendedName>
</protein>
<dbReference type="RefSeq" id="XP_052745060.1">
    <property type="nucleotide sequence ID" value="XM_052889100.1"/>
</dbReference>
<gene>
    <name evidence="16" type="primary">LOC112051953</name>
</gene>
<keyword evidence="5 10" id="KW-0479">Metal-binding</keyword>
<evidence type="ECO:0000256" key="11">
    <source>
        <dbReference type="SAM" id="SignalP"/>
    </source>
</evidence>
<sequence length="968" mass="110620">MGWLVAALLLGSLQLSAQYLLPGDVTPSHYDVRLAYDIDPRTNFSFFGVVDILLTAKKSTPKIVLHAQDFEISDDKVKVTSENGSPTVTEVKLNDTYNFLTITLDKELEENVNYTLTIPFYGNLVKGLDGAYISSYINKKTQRTEYLITTQFEAISARKAFPCFDEPMYKATFSLNVAHDKNYTAISNMPLAASSDTNSLEEHWPWETISKAFKKEKSTFVWDQFDKSVPMSTYLVAYVISLFSHVESPRELSHTQFKIWARSDAIEQTAYAAEIGPKVLSYFEKWFNVSFPLPKQDMIAIPDFSAGAMENWGLITYRETALLYDEKESSFLNKERIAEVVAHELAHQWFGNLVTMKWWSDLWLNEGFATFVASVGVSAVEPSWHARLNYAIENTLSILSLDALESSHPVSVPIDDPKRISEIFDTISYRKGATVIRMMLMFLGEDVFRKALHNYLTKHSYANAEQDDLWEELTAVNRLHGGLSRNVTVKQVMDTWTKQTGYPLLTVTRDYSDKTVTVTQKRYLSLGTTRSGAAWWVPLSVLCEGEVGAPPRRLQWLADSEGVASPHKFEHGAAPRDWLLFNYDMIAPYRVNYDEQNWQLLISELTSERFSRVPLEGRVQLLSDAFALAWNNRLDYGTTLKLASYLQRETEYLPLFTGLGALSKIENVIKRSADYGAFQKFMRRLITKAYERAGGLSQKRIINGEDLNSVKMQTTTSSWACSMKVPDCEENAIELFQRWMDTPNPDENNPIPVDLRRTVYCVALRRGSVREWRFALARRRRSNVAAARDHLLYALACSRDVWILAQYLEWSVTEGSEVRRQDAGTVIAAVARSTVGYYVAKDFIYNRIGDIYDAFKGQDRRIGGILKTLLGQFTTQKELDEFLQWQEKNSKYLSESKLAVSQGIENARVNIAWVRNNQQRVVDKLREFSASHHMVQPSWASWRKKPLFISSLYAIHNISRSNLKKIDV</sequence>
<dbReference type="InterPro" id="IPR042097">
    <property type="entry name" value="Aminopeptidase_N-like_N_sf"/>
</dbReference>
<dbReference type="InterPro" id="IPR045357">
    <property type="entry name" value="Aminopeptidase_N-like_N"/>
</dbReference>
<keyword evidence="3" id="KW-0325">Glycoprotein</keyword>
<dbReference type="GeneID" id="112051953"/>
<dbReference type="InterPro" id="IPR001930">
    <property type="entry name" value="Peptidase_M1"/>
</dbReference>
<feature type="domain" description="Peptidase M1 membrane alanine aminopeptidase" evidence="12">
    <location>
        <begin position="271"/>
        <end position="496"/>
    </location>
</feature>
<keyword evidence="4 10" id="KW-0645">Protease</keyword>
<comment type="cofactor">
    <cofactor evidence="10">
        <name>Zn(2+)</name>
        <dbReference type="ChEBI" id="CHEBI:29105"/>
    </cofactor>
    <text evidence="10">Binds 1 zinc ion per subunit.</text>
</comment>
<dbReference type="Gene3D" id="1.10.390.10">
    <property type="entry name" value="Neutral Protease Domain 2"/>
    <property type="match status" value="1"/>
</dbReference>
<evidence type="ECO:0000259" key="14">
    <source>
        <dbReference type="Pfam" id="PF17900"/>
    </source>
</evidence>
<keyword evidence="15" id="KW-1185">Reference proteome</keyword>
<evidence type="ECO:0000256" key="4">
    <source>
        <dbReference type="ARBA" id="ARBA00022670"/>
    </source>
</evidence>
<comment type="similarity">
    <text evidence="2 10">Belongs to the peptidase M1 family.</text>
</comment>
<keyword evidence="8 10" id="KW-0482">Metalloprotease</keyword>
<keyword evidence="10 16" id="KW-0031">Aminopeptidase</keyword>
<dbReference type="Pfam" id="PF11838">
    <property type="entry name" value="ERAP1_C"/>
    <property type="match status" value="1"/>
</dbReference>
<organism evidence="15 16">
    <name type="scientific">Bicyclus anynana</name>
    <name type="common">Squinting bush brown butterfly</name>
    <dbReference type="NCBI Taxonomy" id="110368"/>
    <lineage>
        <taxon>Eukaryota</taxon>
        <taxon>Metazoa</taxon>
        <taxon>Ecdysozoa</taxon>
        <taxon>Arthropoda</taxon>
        <taxon>Hexapoda</taxon>
        <taxon>Insecta</taxon>
        <taxon>Pterygota</taxon>
        <taxon>Neoptera</taxon>
        <taxon>Endopterygota</taxon>
        <taxon>Lepidoptera</taxon>
        <taxon>Glossata</taxon>
        <taxon>Ditrysia</taxon>
        <taxon>Papilionoidea</taxon>
        <taxon>Nymphalidae</taxon>
        <taxon>Satyrinae</taxon>
        <taxon>Satyrini</taxon>
        <taxon>Mycalesina</taxon>
        <taxon>Bicyclus</taxon>
    </lineage>
</organism>
<dbReference type="EC" id="3.4.11.-" evidence="10"/>
<keyword evidence="3" id="KW-0336">GPI-anchor</keyword>
<evidence type="ECO:0000256" key="1">
    <source>
        <dbReference type="ARBA" id="ARBA00004609"/>
    </source>
</evidence>
<feature type="domain" description="Aminopeptidase N-like N-terminal" evidence="14">
    <location>
        <begin position="27"/>
        <end position="235"/>
    </location>
</feature>
<evidence type="ECO:0000256" key="3">
    <source>
        <dbReference type="ARBA" id="ARBA00022622"/>
    </source>
</evidence>
<evidence type="ECO:0000256" key="10">
    <source>
        <dbReference type="RuleBase" id="RU364040"/>
    </source>
</evidence>
<feature type="chain" id="PRO_5045430232" description="Aminopeptidase" evidence="11">
    <location>
        <begin position="18"/>
        <end position="968"/>
    </location>
</feature>
<dbReference type="Proteomes" id="UP001652582">
    <property type="component" value="Chromosome 24"/>
</dbReference>
<evidence type="ECO:0000259" key="12">
    <source>
        <dbReference type="Pfam" id="PF01433"/>
    </source>
</evidence>
<accession>A0ABM3M263</accession>
<dbReference type="Pfam" id="PF01433">
    <property type="entry name" value="Peptidase_M1"/>
    <property type="match status" value="1"/>
</dbReference>
<dbReference type="Gene3D" id="2.60.40.1730">
    <property type="entry name" value="tricorn interacting facor f3 domain"/>
    <property type="match status" value="1"/>
</dbReference>
<feature type="signal peptide" evidence="11">
    <location>
        <begin position="1"/>
        <end position="17"/>
    </location>
</feature>
<dbReference type="InterPro" id="IPR024571">
    <property type="entry name" value="ERAP1-like_C_dom"/>
</dbReference>
<evidence type="ECO:0000256" key="8">
    <source>
        <dbReference type="ARBA" id="ARBA00023049"/>
    </source>
</evidence>
<reference evidence="16" key="1">
    <citation type="submission" date="2025-08" db="UniProtKB">
        <authorList>
            <consortium name="RefSeq"/>
        </authorList>
    </citation>
    <scope>IDENTIFICATION</scope>
</reference>
<dbReference type="PANTHER" id="PTHR11533:SF253">
    <property type="entry name" value="AMINOPEPTIDASE-RELATED"/>
    <property type="match status" value="1"/>
</dbReference>
<dbReference type="PANTHER" id="PTHR11533">
    <property type="entry name" value="PROTEASE M1 ZINC METALLOPROTEASE"/>
    <property type="match status" value="1"/>
</dbReference>
<keyword evidence="6 10" id="KW-0378">Hydrolase</keyword>
<evidence type="ECO:0000259" key="13">
    <source>
        <dbReference type="Pfam" id="PF11838"/>
    </source>
</evidence>
<evidence type="ECO:0000256" key="5">
    <source>
        <dbReference type="ARBA" id="ARBA00022723"/>
    </source>
</evidence>
<keyword evidence="3" id="KW-0472">Membrane</keyword>
<dbReference type="InterPro" id="IPR034016">
    <property type="entry name" value="M1_APN-typ"/>
</dbReference>
<dbReference type="InterPro" id="IPR014782">
    <property type="entry name" value="Peptidase_M1_dom"/>
</dbReference>
<dbReference type="Gene3D" id="2.60.40.1910">
    <property type="match status" value="1"/>
</dbReference>
<comment type="subcellular location">
    <subcellularLocation>
        <location evidence="1">Cell membrane</location>
        <topology evidence="1">Lipid-anchor</topology>
        <topology evidence="1">GPI-anchor</topology>
    </subcellularLocation>
</comment>
<keyword evidence="7 10" id="KW-0862">Zinc</keyword>
<dbReference type="Pfam" id="PF17900">
    <property type="entry name" value="Peptidase_M1_N"/>
    <property type="match status" value="1"/>
</dbReference>
<dbReference type="SUPFAM" id="SSF55486">
    <property type="entry name" value="Metalloproteases ('zincins'), catalytic domain"/>
    <property type="match status" value="1"/>
</dbReference>
<dbReference type="SUPFAM" id="SSF63737">
    <property type="entry name" value="Leukotriene A4 hydrolase N-terminal domain"/>
    <property type="match status" value="1"/>
</dbReference>